<keyword evidence="1" id="KW-0378">Hydrolase</keyword>
<feature type="region of interest" description="Disordered" evidence="2">
    <location>
        <begin position="1"/>
        <end position="33"/>
    </location>
</feature>
<name>T1ABZ8_9ZZZZ</name>
<dbReference type="PANTHER" id="PTHR47271:SF2">
    <property type="entry name" value="ARGININE DEIMINASE"/>
    <property type="match status" value="1"/>
</dbReference>
<dbReference type="GO" id="GO:0019546">
    <property type="term" value="P:L-arginine deiminase pathway"/>
    <property type="evidence" value="ECO:0007669"/>
    <property type="project" value="TreeGrafter"/>
</dbReference>
<gene>
    <name evidence="3" type="ORF">B1B_09827</name>
</gene>
<reference evidence="3" key="2">
    <citation type="journal article" date="2014" name="ISME J.">
        <title>Microbial stratification in low pH oxic and suboxic macroscopic growths along an acid mine drainage.</title>
        <authorList>
            <person name="Mendez-Garcia C."/>
            <person name="Mesa V."/>
            <person name="Sprenger R.R."/>
            <person name="Richter M."/>
            <person name="Diez M.S."/>
            <person name="Solano J."/>
            <person name="Bargiela R."/>
            <person name="Golyshina O.V."/>
            <person name="Manteca A."/>
            <person name="Ramos J.L."/>
            <person name="Gallego J.R."/>
            <person name="Llorente I."/>
            <person name="Martins Dos Santos V.A."/>
            <person name="Jensen O.N."/>
            <person name="Pelaez A.I."/>
            <person name="Sanchez J."/>
            <person name="Ferrer M."/>
        </authorList>
    </citation>
    <scope>NUCLEOTIDE SEQUENCE</scope>
</reference>
<sequence length="268" mass="29527">MPPSSRRAAPPTETGGPRPGETAGPLPARTGRTGARAEWDPLEEVLIHQPGIEMFFGLMEPYSFLYERAFRVDEATYEHAALEHALTEAGVTVRHLIHLAIEIGARRPALVEEVRRHALDLVRYSGPKEMVARARSAFRQNLDRFDGPTLFNILLLRPSVRLERHPGERVILPKVVLDTPLANLYFMRDQQALTPNGFVLGRMAKPQRRNEPILTGALLRAWGAAMVTEIRSPGTFEGGDLIPLGDAALLGTGDRTNASAVRQILAAP</sequence>
<dbReference type="AlphaFoldDB" id="T1ABZ8"/>
<evidence type="ECO:0000256" key="2">
    <source>
        <dbReference type="SAM" id="MobiDB-lite"/>
    </source>
</evidence>
<dbReference type="Pfam" id="PF02274">
    <property type="entry name" value="ADI"/>
    <property type="match status" value="1"/>
</dbReference>
<evidence type="ECO:0000256" key="1">
    <source>
        <dbReference type="ARBA" id="ARBA00022801"/>
    </source>
</evidence>
<dbReference type="EMBL" id="AUZY01006505">
    <property type="protein sequence ID" value="EQD54128.1"/>
    <property type="molecule type" value="Genomic_DNA"/>
</dbReference>
<organism evidence="3">
    <name type="scientific">mine drainage metagenome</name>
    <dbReference type="NCBI Taxonomy" id="410659"/>
    <lineage>
        <taxon>unclassified sequences</taxon>
        <taxon>metagenomes</taxon>
        <taxon>ecological metagenomes</taxon>
    </lineage>
</organism>
<feature type="non-terminal residue" evidence="3">
    <location>
        <position position="268"/>
    </location>
</feature>
<feature type="compositionally biased region" description="Low complexity" evidence="2">
    <location>
        <begin position="8"/>
        <end position="25"/>
    </location>
</feature>
<dbReference type="SUPFAM" id="SSF55909">
    <property type="entry name" value="Pentein"/>
    <property type="match status" value="1"/>
</dbReference>
<dbReference type="PRINTS" id="PR01466">
    <property type="entry name" value="ARGDEIMINASE"/>
</dbReference>
<comment type="caution">
    <text evidence="3">The sequence shown here is derived from an EMBL/GenBank/DDBJ whole genome shotgun (WGS) entry which is preliminary data.</text>
</comment>
<dbReference type="Gene3D" id="3.75.10.10">
    <property type="entry name" value="L-arginine/glycine Amidinotransferase, Chain A"/>
    <property type="match status" value="1"/>
</dbReference>
<dbReference type="GO" id="GO:0016990">
    <property type="term" value="F:arginine deiminase activity"/>
    <property type="evidence" value="ECO:0007669"/>
    <property type="project" value="InterPro"/>
</dbReference>
<proteinExistence type="predicted"/>
<evidence type="ECO:0000313" key="3">
    <source>
        <dbReference type="EMBL" id="EQD54128.1"/>
    </source>
</evidence>
<reference evidence="3" key="1">
    <citation type="submission" date="2013-08" db="EMBL/GenBank/DDBJ databases">
        <authorList>
            <person name="Mendez C."/>
            <person name="Richter M."/>
            <person name="Ferrer M."/>
            <person name="Sanchez J."/>
        </authorList>
    </citation>
    <scope>NUCLEOTIDE SEQUENCE</scope>
</reference>
<accession>T1ABZ8</accession>
<dbReference type="PANTHER" id="PTHR47271">
    <property type="entry name" value="ARGININE DEIMINASE"/>
    <property type="match status" value="1"/>
</dbReference>
<dbReference type="InterPro" id="IPR003876">
    <property type="entry name" value="Arg_deiminase"/>
</dbReference>
<protein>
    <submittedName>
        <fullName evidence="3">Arginine deiminase</fullName>
    </submittedName>
</protein>